<accession>A0A180FXF3</accession>
<reference evidence="1" key="2">
    <citation type="submission" date="2016-05" db="EMBL/GenBank/DDBJ databases">
        <title>Comparative analysis highlights variable genome content of wheat rusts and divergence of the mating loci.</title>
        <authorList>
            <person name="Cuomo C.A."/>
            <person name="Bakkeren G."/>
            <person name="Szabo L."/>
            <person name="Khalil H."/>
            <person name="Joly D."/>
            <person name="Goldberg J."/>
            <person name="Young S."/>
            <person name="Zeng Q."/>
            <person name="Fellers J."/>
        </authorList>
    </citation>
    <scope>NUCLEOTIDE SEQUENCE [LARGE SCALE GENOMIC DNA]</scope>
    <source>
        <strain evidence="1">1-1 BBBD Race 1</strain>
    </source>
</reference>
<dbReference type="OrthoDB" id="2506356at2759"/>
<gene>
    <name evidence="1" type="ORF">PTTG_30807</name>
</gene>
<dbReference type="EnsemblFungi" id="PTTG_30807-t43_1">
    <property type="protein sequence ID" value="PTTG_30807-t43_1-p1"/>
    <property type="gene ID" value="PTTG_30807"/>
</dbReference>
<dbReference type="STRING" id="630390.A0A180FXF3"/>
<evidence type="ECO:0000313" key="3">
    <source>
        <dbReference type="Proteomes" id="UP000005240"/>
    </source>
</evidence>
<dbReference type="AlphaFoldDB" id="A0A180FXF3"/>
<keyword evidence="3" id="KW-1185">Reference proteome</keyword>
<dbReference type="Proteomes" id="UP000005240">
    <property type="component" value="Unassembled WGS sequence"/>
</dbReference>
<evidence type="ECO:0000313" key="1">
    <source>
        <dbReference type="EMBL" id="OAV85081.1"/>
    </source>
</evidence>
<reference evidence="2" key="4">
    <citation type="submission" date="2025-05" db="UniProtKB">
        <authorList>
            <consortium name="EnsemblFungi"/>
        </authorList>
    </citation>
    <scope>IDENTIFICATION</scope>
    <source>
        <strain evidence="2">isolate 1-1 / race 1 (BBBD)</strain>
    </source>
</reference>
<reference evidence="2 3" key="3">
    <citation type="journal article" date="2017" name="G3 (Bethesda)">
        <title>Comparative analysis highlights variable genome content of wheat rusts and divergence of the mating loci.</title>
        <authorList>
            <person name="Cuomo C.A."/>
            <person name="Bakkeren G."/>
            <person name="Khalil H.B."/>
            <person name="Panwar V."/>
            <person name="Joly D."/>
            <person name="Linning R."/>
            <person name="Sakthikumar S."/>
            <person name="Song X."/>
            <person name="Adiconis X."/>
            <person name="Fan L."/>
            <person name="Goldberg J.M."/>
            <person name="Levin J.Z."/>
            <person name="Young S."/>
            <person name="Zeng Q."/>
            <person name="Anikster Y."/>
            <person name="Bruce M."/>
            <person name="Wang M."/>
            <person name="Yin C."/>
            <person name="McCallum B."/>
            <person name="Szabo L.J."/>
            <person name="Hulbert S."/>
            <person name="Chen X."/>
            <person name="Fellers J.P."/>
        </authorList>
    </citation>
    <scope>NUCLEOTIDE SEQUENCE</scope>
    <source>
        <strain evidence="2">isolate 1-1 / race 1 (BBBD)</strain>
        <strain evidence="3">Isolate 1-1 / race 1 (BBBD)</strain>
    </source>
</reference>
<protein>
    <submittedName>
        <fullName evidence="1 2">Uncharacterized protein</fullName>
    </submittedName>
</protein>
<sequence length="128" mass="14234">MDRSLHHIIKTSISLDLKPILKETGSSLEAIQTVRKNFHKSTRARQLELINSLIRMEGQCSPTHFNQFFATFSELSALGIDIALEVQGLFLQALTSPPTGTSRTQLNNLILAATEKTDEVFGPRDVQV</sequence>
<feature type="non-terminal residue" evidence="1">
    <location>
        <position position="128"/>
    </location>
</feature>
<dbReference type="EMBL" id="ADAS02007315">
    <property type="protein sequence ID" value="OAV85081.1"/>
    <property type="molecule type" value="Genomic_DNA"/>
</dbReference>
<reference evidence="1" key="1">
    <citation type="submission" date="2009-11" db="EMBL/GenBank/DDBJ databases">
        <authorList>
            <consortium name="The Broad Institute Genome Sequencing Platform"/>
            <person name="Ward D."/>
            <person name="Feldgarden M."/>
            <person name="Earl A."/>
            <person name="Young S.K."/>
            <person name="Zeng Q."/>
            <person name="Koehrsen M."/>
            <person name="Alvarado L."/>
            <person name="Berlin A."/>
            <person name="Bochicchio J."/>
            <person name="Borenstein D."/>
            <person name="Chapman S.B."/>
            <person name="Chen Z."/>
            <person name="Engels R."/>
            <person name="Freedman E."/>
            <person name="Gellesch M."/>
            <person name="Goldberg J."/>
            <person name="Griggs A."/>
            <person name="Gujja S."/>
            <person name="Heilman E."/>
            <person name="Heiman D."/>
            <person name="Hepburn T."/>
            <person name="Howarth C."/>
            <person name="Jen D."/>
            <person name="Larson L."/>
            <person name="Lewis B."/>
            <person name="Mehta T."/>
            <person name="Park D."/>
            <person name="Pearson M."/>
            <person name="Roberts A."/>
            <person name="Saif S."/>
            <person name="Shea T."/>
            <person name="Shenoy N."/>
            <person name="Sisk P."/>
            <person name="Stolte C."/>
            <person name="Sykes S."/>
            <person name="Thomson T."/>
            <person name="Walk T."/>
            <person name="White J."/>
            <person name="Yandava C."/>
            <person name="Izard J."/>
            <person name="Baranova O.V."/>
            <person name="Blanton J.M."/>
            <person name="Tanner A.C."/>
            <person name="Dewhirst F.E."/>
            <person name="Haas B."/>
            <person name="Nusbaum C."/>
            <person name="Birren B."/>
        </authorList>
    </citation>
    <scope>NUCLEOTIDE SEQUENCE [LARGE SCALE GENOMIC DNA]</scope>
    <source>
        <strain evidence="1">1-1 BBBD Race 1</strain>
    </source>
</reference>
<dbReference type="VEuPathDB" id="FungiDB:PTTG_30807"/>
<proteinExistence type="predicted"/>
<organism evidence="1">
    <name type="scientific">Puccinia triticina (isolate 1-1 / race 1 (BBBD))</name>
    <name type="common">Brown leaf rust fungus</name>
    <dbReference type="NCBI Taxonomy" id="630390"/>
    <lineage>
        <taxon>Eukaryota</taxon>
        <taxon>Fungi</taxon>
        <taxon>Dikarya</taxon>
        <taxon>Basidiomycota</taxon>
        <taxon>Pucciniomycotina</taxon>
        <taxon>Pucciniomycetes</taxon>
        <taxon>Pucciniales</taxon>
        <taxon>Pucciniaceae</taxon>
        <taxon>Puccinia</taxon>
    </lineage>
</organism>
<name>A0A180FXF3_PUCT1</name>
<evidence type="ECO:0000313" key="2">
    <source>
        <dbReference type="EnsemblFungi" id="PTTG_30807-t43_1-p1"/>
    </source>
</evidence>